<comment type="caution">
    <text evidence="2">The sequence shown here is derived from an EMBL/GenBank/DDBJ whole genome shotgun (WGS) entry which is preliminary data.</text>
</comment>
<organism evidence="2 3">
    <name type="scientific">Pseudonocardia eucalypti</name>
    <dbReference type="NCBI Taxonomy" id="648755"/>
    <lineage>
        <taxon>Bacteria</taxon>
        <taxon>Bacillati</taxon>
        <taxon>Actinomycetota</taxon>
        <taxon>Actinomycetes</taxon>
        <taxon>Pseudonocardiales</taxon>
        <taxon>Pseudonocardiaceae</taxon>
        <taxon>Pseudonocardia</taxon>
    </lineage>
</organism>
<feature type="region of interest" description="Disordered" evidence="1">
    <location>
        <begin position="1"/>
        <end position="53"/>
    </location>
</feature>
<gene>
    <name evidence="2" type="ORF">GCM10023321_14200</name>
</gene>
<evidence type="ECO:0000313" key="3">
    <source>
        <dbReference type="Proteomes" id="UP001428817"/>
    </source>
</evidence>
<evidence type="ECO:0000256" key="1">
    <source>
        <dbReference type="SAM" id="MobiDB-lite"/>
    </source>
</evidence>
<dbReference type="RefSeq" id="WP_185060952.1">
    <property type="nucleotide sequence ID" value="NZ_BAABJP010000005.1"/>
</dbReference>
<reference evidence="3" key="1">
    <citation type="journal article" date="2019" name="Int. J. Syst. Evol. Microbiol.">
        <title>The Global Catalogue of Microorganisms (GCM) 10K type strain sequencing project: providing services to taxonomists for standard genome sequencing and annotation.</title>
        <authorList>
            <consortium name="The Broad Institute Genomics Platform"/>
            <consortium name="The Broad Institute Genome Sequencing Center for Infectious Disease"/>
            <person name="Wu L."/>
            <person name="Ma J."/>
        </authorList>
    </citation>
    <scope>NUCLEOTIDE SEQUENCE [LARGE SCALE GENOMIC DNA]</scope>
    <source>
        <strain evidence="3">JCM 18303</strain>
    </source>
</reference>
<dbReference type="EMBL" id="BAABJP010000005">
    <property type="protein sequence ID" value="GAA5149807.1"/>
    <property type="molecule type" value="Genomic_DNA"/>
</dbReference>
<name>A0ABP9PQT4_9PSEU</name>
<dbReference type="Proteomes" id="UP001428817">
    <property type="component" value="Unassembled WGS sequence"/>
</dbReference>
<accession>A0ABP9PQT4</accession>
<feature type="compositionally biased region" description="Basic and acidic residues" evidence="1">
    <location>
        <begin position="1"/>
        <end position="12"/>
    </location>
</feature>
<keyword evidence="3" id="KW-1185">Reference proteome</keyword>
<feature type="compositionally biased region" description="Polar residues" evidence="1">
    <location>
        <begin position="44"/>
        <end position="53"/>
    </location>
</feature>
<evidence type="ECO:0000313" key="2">
    <source>
        <dbReference type="EMBL" id="GAA5149807.1"/>
    </source>
</evidence>
<feature type="compositionally biased region" description="Acidic residues" evidence="1">
    <location>
        <begin position="22"/>
        <end position="31"/>
    </location>
</feature>
<proteinExistence type="predicted"/>
<protein>
    <submittedName>
        <fullName evidence="2">Uncharacterized protein</fullName>
    </submittedName>
</protein>
<sequence>MADGQQPRRELRFGGLNRWADMPDDEIETDVQESLNSGAPAEQEQGNNLDTDE</sequence>